<accession>A0A0A2TC08</accession>
<dbReference type="Proteomes" id="UP000030147">
    <property type="component" value="Unassembled WGS sequence"/>
</dbReference>
<protein>
    <recommendedName>
        <fullName evidence="5">5,10-methylene-tetrahydrofolate dehydrogenase</fullName>
    </recommendedName>
</protein>
<evidence type="ECO:0000313" key="3">
    <source>
        <dbReference type="EMBL" id="KGP71626.1"/>
    </source>
</evidence>
<dbReference type="EMBL" id="AVBF01000055">
    <property type="protein sequence ID" value="KGP71626.1"/>
    <property type="molecule type" value="Genomic_DNA"/>
</dbReference>
<dbReference type="STRING" id="1385514.N782_17985"/>
<name>A0A0A2TC08_9BACI</name>
<keyword evidence="2" id="KW-0472">Membrane</keyword>
<evidence type="ECO:0000256" key="2">
    <source>
        <dbReference type="SAM" id="Phobius"/>
    </source>
</evidence>
<evidence type="ECO:0000256" key="1">
    <source>
        <dbReference type="SAM" id="MobiDB-lite"/>
    </source>
</evidence>
<dbReference type="eggNOG" id="COG5502">
    <property type="taxonomic scope" value="Bacteria"/>
</dbReference>
<keyword evidence="4" id="KW-1185">Reference proteome</keyword>
<dbReference type="AlphaFoldDB" id="A0A0A2TC08"/>
<dbReference type="RefSeq" id="WP_036822436.1">
    <property type="nucleotide sequence ID" value="NZ_AVBF01000055.1"/>
</dbReference>
<organism evidence="3 4">
    <name type="scientific">Pontibacillus yanchengensis Y32</name>
    <dbReference type="NCBI Taxonomy" id="1385514"/>
    <lineage>
        <taxon>Bacteria</taxon>
        <taxon>Bacillati</taxon>
        <taxon>Bacillota</taxon>
        <taxon>Bacilli</taxon>
        <taxon>Bacillales</taxon>
        <taxon>Bacillaceae</taxon>
        <taxon>Pontibacillus</taxon>
    </lineage>
</organism>
<feature type="region of interest" description="Disordered" evidence="1">
    <location>
        <begin position="356"/>
        <end position="381"/>
    </location>
</feature>
<feature type="transmembrane region" description="Helical" evidence="2">
    <location>
        <begin position="317"/>
        <end position="339"/>
    </location>
</feature>
<gene>
    <name evidence="3" type="ORF">N782_17985</name>
</gene>
<evidence type="ECO:0000313" key="4">
    <source>
        <dbReference type="Proteomes" id="UP000030147"/>
    </source>
</evidence>
<dbReference type="OrthoDB" id="8477132at2"/>
<proteinExistence type="predicted"/>
<reference evidence="3 4" key="1">
    <citation type="journal article" date="2015" name="Stand. Genomic Sci.">
        <title>High quality draft genome sequence of the moderately halophilic bacterium Pontibacillus yanchengensis Y32(T) and comparison among Pontibacillus genomes.</title>
        <authorList>
            <person name="Huang J."/>
            <person name="Qiao Z.X."/>
            <person name="Tang J.W."/>
            <person name="Wang G."/>
        </authorList>
    </citation>
    <scope>NUCLEOTIDE SEQUENCE [LARGE SCALE GENOMIC DNA]</scope>
    <source>
        <strain evidence="3 4">Y32</strain>
    </source>
</reference>
<sequence length="381" mass="43242">MERIRIGVVSAPELPTDIAQKLIDKLPSLLNEHIEGDITFSVNLEVDPLVGAAENIHDTLDEAVERKHDRSWDFVICITDLPIFSYKDVVAADASVRHGFAQISVPAFGSMPMRKRIQNAVVQMVKELYIPKTLANESKHSKNLFQKQFPFSKLKRKTPSNEENVDVRFVISPRMTGKMRLVSGMTFANRPWTALGSFRRVLALAFATGSYISIFKTPWKLSVTYSNERFILLMVIAILSMVAWVIFAHNLWEKPTTRGDKRLRRLYNRTTFLTLCVTVVINYVVLSIMFLGAIAIFVSPELFRAFTGLKEEPSVLYYFQLAWLVTSLGTLTGAIGAGLEDESVIRDITYGYRQKRRNSEIQQGEKTDTSQYAYPKENKNG</sequence>
<feature type="compositionally biased region" description="Basic and acidic residues" evidence="1">
    <location>
        <begin position="357"/>
        <end position="368"/>
    </location>
</feature>
<feature type="transmembrane region" description="Helical" evidence="2">
    <location>
        <begin position="231"/>
        <end position="252"/>
    </location>
</feature>
<keyword evidence="2" id="KW-0812">Transmembrane</keyword>
<feature type="transmembrane region" description="Helical" evidence="2">
    <location>
        <begin position="201"/>
        <end position="219"/>
    </location>
</feature>
<evidence type="ECO:0008006" key="5">
    <source>
        <dbReference type="Google" id="ProtNLM"/>
    </source>
</evidence>
<keyword evidence="2" id="KW-1133">Transmembrane helix</keyword>
<comment type="caution">
    <text evidence="3">The sequence shown here is derived from an EMBL/GenBank/DDBJ whole genome shotgun (WGS) entry which is preliminary data.</text>
</comment>
<feature type="transmembrane region" description="Helical" evidence="2">
    <location>
        <begin position="272"/>
        <end position="297"/>
    </location>
</feature>